<dbReference type="RefSeq" id="WP_015439813.1">
    <property type="nucleotide sequence ID" value="NC_020520.1"/>
</dbReference>
<keyword evidence="1" id="KW-1133">Transmembrane helix</keyword>
<dbReference type="Pfam" id="PF06724">
    <property type="entry name" value="DUF1206"/>
    <property type="match status" value="3"/>
</dbReference>
<name>A0A6C7E5Q7_ILUCY</name>
<gene>
    <name evidence="3" type="ORF">YM304_02510</name>
</gene>
<feature type="transmembrane region" description="Helical" evidence="1">
    <location>
        <begin position="37"/>
        <end position="57"/>
    </location>
</feature>
<keyword evidence="1" id="KW-0812">Transmembrane</keyword>
<feature type="transmembrane region" description="Helical" evidence="1">
    <location>
        <begin position="77"/>
        <end position="96"/>
    </location>
</feature>
<evidence type="ECO:0000256" key="1">
    <source>
        <dbReference type="SAM" id="Phobius"/>
    </source>
</evidence>
<dbReference type="AlphaFoldDB" id="A0A6C7E5Q7"/>
<dbReference type="KEGG" id="aym:YM304_02510"/>
<dbReference type="OrthoDB" id="4552598at2"/>
<keyword evidence="1" id="KW-0472">Membrane</keyword>
<proteinExistence type="predicted"/>
<dbReference type="EMBL" id="AP012057">
    <property type="protein sequence ID" value="BAN00565.1"/>
    <property type="molecule type" value="Genomic_DNA"/>
</dbReference>
<evidence type="ECO:0000313" key="4">
    <source>
        <dbReference type="Proteomes" id="UP000011863"/>
    </source>
</evidence>
<organism evidence="3 4">
    <name type="scientific">Ilumatobacter coccineus (strain NBRC 103263 / KCTC 29153 / YM16-304)</name>
    <dbReference type="NCBI Taxonomy" id="1313172"/>
    <lineage>
        <taxon>Bacteria</taxon>
        <taxon>Bacillati</taxon>
        <taxon>Actinomycetota</taxon>
        <taxon>Acidimicrobiia</taxon>
        <taxon>Acidimicrobiales</taxon>
        <taxon>Ilumatobacteraceae</taxon>
        <taxon>Ilumatobacter</taxon>
    </lineage>
</organism>
<sequence length="289" mass="31082">MGDTEQQASNEPDRLTQRIDELVDANPVVHRIARLGWIAKAVVYGLMGFTAMGIAFQRPPSGDASPQGSLRRIAEAPLGRIVLVVMAVGLACYIVWRVLSVSLIRGNKLSDWGDRIGYSFSAIFYVVLAWSAASAAYTGDDPGGTNSVEELSRSVLEAPLGRVLLGVGGVVTIAIGLYFSIEKGLRRSFADELQGVDPTVRGTNGRKRLTVLAGLVGWVGRGIVLVLVGYFVARSAIRFDPDDARGFDRSLREISGTTTGSIVVFGCAACLYAYAAFCALSLRYRRLDD</sequence>
<feature type="transmembrane region" description="Helical" evidence="1">
    <location>
        <begin position="159"/>
        <end position="179"/>
    </location>
</feature>
<dbReference type="Proteomes" id="UP000011863">
    <property type="component" value="Chromosome"/>
</dbReference>
<dbReference type="InterPro" id="IPR009597">
    <property type="entry name" value="DUF1206"/>
</dbReference>
<reference evidence="3 4" key="1">
    <citation type="journal article" date="2013" name="Int. J. Syst. Evol. Microbiol.">
        <title>Ilumatobacter nonamiense sp. nov. and Ilumatobacter coccineum sp. nov., isolated from seashore sand.</title>
        <authorList>
            <person name="Matsumoto A."/>
            <person name="Kasai H."/>
            <person name="Matsuo Y."/>
            <person name="Shizuri Y."/>
            <person name="Ichikawa N."/>
            <person name="Fujita N."/>
            <person name="Omura S."/>
            <person name="Takahashi Y."/>
        </authorList>
    </citation>
    <scope>NUCLEOTIDE SEQUENCE [LARGE SCALE GENOMIC DNA]</scope>
    <source>
        <strain evidence="4">NBRC 103263 / KCTC 29153 / YM16-304</strain>
    </source>
</reference>
<feature type="domain" description="DUF1206" evidence="2">
    <location>
        <begin position="116"/>
        <end position="179"/>
    </location>
</feature>
<feature type="domain" description="DUF1206" evidence="2">
    <location>
        <begin position="35"/>
        <end position="99"/>
    </location>
</feature>
<protein>
    <recommendedName>
        <fullName evidence="2">DUF1206 domain-containing protein</fullName>
    </recommendedName>
</protein>
<evidence type="ECO:0000313" key="3">
    <source>
        <dbReference type="EMBL" id="BAN00565.1"/>
    </source>
</evidence>
<accession>A0A6C7E5Q7</accession>
<feature type="transmembrane region" description="Helical" evidence="1">
    <location>
        <begin position="262"/>
        <end position="282"/>
    </location>
</feature>
<evidence type="ECO:0000259" key="2">
    <source>
        <dbReference type="Pfam" id="PF06724"/>
    </source>
</evidence>
<feature type="domain" description="DUF1206" evidence="2">
    <location>
        <begin position="216"/>
        <end position="280"/>
    </location>
</feature>
<feature type="transmembrane region" description="Helical" evidence="1">
    <location>
        <begin position="116"/>
        <end position="139"/>
    </location>
</feature>
<keyword evidence="4" id="KW-1185">Reference proteome</keyword>
<feature type="transmembrane region" description="Helical" evidence="1">
    <location>
        <begin position="211"/>
        <end position="233"/>
    </location>
</feature>